<evidence type="ECO:0000256" key="1">
    <source>
        <dbReference type="SAM" id="SignalP"/>
    </source>
</evidence>
<dbReference type="EMBL" id="JAWDGP010005385">
    <property type="protein sequence ID" value="KAK3757339.1"/>
    <property type="molecule type" value="Genomic_DNA"/>
</dbReference>
<feature type="chain" id="PRO_5042251316" description="Secreted protein" evidence="1">
    <location>
        <begin position="21"/>
        <end position="68"/>
    </location>
</feature>
<dbReference type="Proteomes" id="UP001283361">
    <property type="component" value="Unassembled WGS sequence"/>
</dbReference>
<comment type="caution">
    <text evidence="2">The sequence shown here is derived from an EMBL/GenBank/DDBJ whole genome shotgun (WGS) entry which is preliminary data.</text>
</comment>
<proteinExistence type="predicted"/>
<evidence type="ECO:0008006" key="4">
    <source>
        <dbReference type="Google" id="ProtNLM"/>
    </source>
</evidence>
<accession>A0AAE0YU31</accession>
<dbReference type="AlphaFoldDB" id="A0AAE0YU31"/>
<sequence>MIAHGRLGLGSHITLGILLAASPPLTPSGQSEIQPLLRRLAVADSSCHRVLTLECAGLMGLGRHSEKE</sequence>
<keyword evidence="1" id="KW-0732">Signal</keyword>
<reference evidence="2" key="1">
    <citation type="journal article" date="2023" name="G3 (Bethesda)">
        <title>A reference genome for the long-term kleptoplast-retaining sea slug Elysia crispata morphotype clarki.</title>
        <authorList>
            <person name="Eastman K.E."/>
            <person name="Pendleton A.L."/>
            <person name="Shaikh M.A."/>
            <person name="Suttiyut T."/>
            <person name="Ogas R."/>
            <person name="Tomko P."/>
            <person name="Gavelis G."/>
            <person name="Widhalm J.R."/>
            <person name="Wisecaver J.H."/>
        </authorList>
    </citation>
    <scope>NUCLEOTIDE SEQUENCE</scope>
    <source>
        <strain evidence="2">ECLA1</strain>
    </source>
</reference>
<evidence type="ECO:0000313" key="3">
    <source>
        <dbReference type="Proteomes" id="UP001283361"/>
    </source>
</evidence>
<feature type="signal peptide" evidence="1">
    <location>
        <begin position="1"/>
        <end position="20"/>
    </location>
</feature>
<protein>
    <recommendedName>
        <fullName evidence="4">Secreted protein</fullName>
    </recommendedName>
</protein>
<name>A0AAE0YU31_9GAST</name>
<evidence type="ECO:0000313" key="2">
    <source>
        <dbReference type="EMBL" id="KAK3757339.1"/>
    </source>
</evidence>
<gene>
    <name evidence="2" type="ORF">RRG08_008997</name>
</gene>
<organism evidence="2 3">
    <name type="scientific">Elysia crispata</name>
    <name type="common">lettuce slug</name>
    <dbReference type="NCBI Taxonomy" id="231223"/>
    <lineage>
        <taxon>Eukaryota</taxon>
        <taxon>Metazoa</taxon>
        <taxon>Spiralia</taxon>
        <taxon>Lophotrochozoa</taxon>
        <taxon>Mollusca</taxon>
        <taxon>Gastropoda</taxon>
        <taxon>Heterobranchia</taxon>
        <taxon>Euthyneura</taxon>
        <taxon>Panpulmonata</taxon>
        <taxon>Sacoglossa</taxon>
        <taxon>Placobranchoidea</taxon>
        <taxon>Plakobranchidae</taxon>
        <taxon>Elysia</taxon>
    </lineage>
</organism>
<keyword evidence="3" id="KW-1185">Reference proteome</keyword>